<dbReference type="PRINTS" id="PR01651">
    <property type="entry name" value="SECGEXPORT"/>
</dbReference>
<evidence type="ECO:0000256" key="5">
    <source>
        <dbReference type="ARBA" id="ARBA00022692"/>
    </source>
</evidence>
<evidence type="ECO:0000256" key="10">
    <source>
        <dbReference type="RuleBase" id="RU365087"/>
    </source>
</evidence>
<keyword evidence="9 10" id="KW-0472">Membrane</keyword>
<comment type="caution">
    <text evidence="11">The sequence shown here is derived from an EMBL/GenBank/DDBJ whole genome shotgun (WGS) entry which is preliminary data.</text>
</comment>
<comment type="function">
    <text evidence="10">Involved in protein export. Participates in an early event of protein translocation.</text>
</comment>
<evidence type="ECO:0000256" key="9">
    <source>
        <dbReference type="ARBA" id="ARBA00023136"/>
    </source>
</evidence>
<gene>
    <name evidence="11" type="ORF">AMJ40_02645</name>
</gene>
<dbReference type="AlphaFoldDB" id="A0A0S7WKU0"/>
<comment type="caution">
    <text evidence="10">Lacks conserved residue(s) required for the propagation of feature annotation.</text>
</comment>
<keyword evidence="8 10" id="KW-0811">Translocation</keyword>
<dbReference type="Proteomes" id="UP000051124">
    <property type="component" value="Unassembled WGS sequence"/>
</dbReference>
<evidence type="ECO:0000256" key="2">
    <source>
        <dbReference type="ARBA" id="ARBA00008445"/>
    </source>
</evidence>
<evidence type="ECO:0000256" key="6">
    <source>
        <dbReference type="ARBA" id="ARBA00022927"/>
    </source>
</evidence>
<protein>
    <recommendedName>
        <fullName evidence="10">Protein-export membrane protein SecG</fullName>
    </recommendedName>
</protein>
<accession>A0A0S7WKU0</accession>
<organism evidence="11 12">
    <name type="scientific">candidate division TA06 bacterium DG_26</name>
    <dbReference type="NCBI Taxonomy" id="1703771"/>
    <lineage>
        <taxon>Bacteria</taxon>
        <taxon>Bacteria division TA06</taxon>
    </lineage>
</organism>
<dbReference type="Pfam" id="PF03840">
    <property type="entry name" value="SecG"/>
    <property type="match status" value="1"/>
</dbReference>
<evidence type="ECO:0000256" key="7">
    <source>
        <dbReference type="ARBA" id="ARBA00022989"/>
    </source>
</evidence>
<dbReference type="GO" id="GO:0005886">
    <property type="term" value="C:plasma membrane"/>
    <property type="evidence" value="ECO:0007669"/>
    <property type="project" value="UniProtKB-SubCell"/>
</dbReference>
<keyword evidence="4 10" id="KW-1003">Cell membrane</keyword>
<dbReference type="GO" id="GO:0009306">
    <property type="term" value="P:protein secretion"/>
    <property type="evidence" value="ECO:0007669"/>
    <property type="project" value="UniProtKB-UniRule"/>
</dbReference>
<dbReference type="NCBIfam" id="TIGR00810">
    <property type="entry name" value="secG"/>
    <property type="match status" value="1"/>
</dbReference>
<keyword evidence="7 10" id="KW-1133">Transmembrane helix</keyword>
<evidence type="ECO:0000313" key="12">
    <source>
        <dbReference type="Proteomes" id="UP000051124"/>
    </source>
</evidence>
<dbReference type="PANTHER" id="PTHR34182:SF1">
    <property type="entry name" value="PROTEIN-EXPORT MEMBRANE PROTEIN SECG"/>
    <property type="match status" value="1"/>
</dbReference>
<evidence type="ECO:0000256" key="8">
    <source>
        <dbReference type="ARBA" id="ARBA00023010"/>
    </source>
</evidence>
<dbReference type="PANTHER" id="PTHR34182">
    <property type="entry name" value="PROTEIN-EXPORT MEMBRANE PROTEIN SECG"/>
    <property type="match status" value="1"/>
</dbReference>
<name>A0A0S7WKU0_UNCT6</name>
<feature type="transmembrane region" description="Helical" evidence="10">
    <location>
        <begin position="51"/>
        <end position="74"/>
    </location>
</feature>
<keyword evidence="5 10" id="KW-0812">Transmembrane</keyword>
<evidence type="ECO:0000313" key="11">
    <source>
        <dbReference type="EMBL" id="KPJ50521.1"/>
    </source>
</evidence>
<evidence type="ECO:0000256" key="1">
    <source>
        <dbReference type="ARBA" id="ARBA00004651"/>
    </source>
</evidence>
<comment type="similarity">
    <text evidence="2 10">Belongs to the SecG family.</text>
</comment>
<proteinExistence type="inferred from homology"/>
<dbReference type="GO" id="GO:0015450">
    <property type="term" value="F:protein-transporting ATPase activity"/>
    <property type="evidence" value="ECO:0007669"/>
    <property type="project" value="UniProtKB-UniRule"/>
</dbReference>
<keyword evidence="3 10" id="KW-0813">Transport</keyword>
<evidence type="ECO:0000256" key="3">
    <source>
        <dbReference type="ARBA" id="ARBA00022448"/>
    </source>
</evidence>
<dbReference type="GO" id="GO:0065002">
    <property type="term" value="P:intracellular protein transmembrane transport"/>
    <property type="evidence" value="ECO:0007669"/>
    <property type="project" value="TreeGrafter"/>
</dbReference>
<reference evidence="11 12" key="1">
    <citation type="journal article" date="2015" name="Microbiome">
        <title>Genomic resolution of linkages in carbon, nitrogen, and sulfur cycling among widespread estuary sediment bacteria.</title>
        <authorList>
            <person name="Baker B.J."/>
            <person name="Lazar C.S."/>
            <person name="Teske A.P."/>
            <person name="Dick G.J."/>
        </authorList>
    </citation>
    <scope>NUCLEOTIDE SEQUENCE [LARGE SCALE GENOMIC DNA]</scope>
    <source>
        <strain evidence="11">DG_26</strain>
    </source>
</reference>
<dbReference type="EMBL" id="LIZT01000019">
    <property type="protein sequence ID" value="KPJ50521.1"/>
    <property type="molecule type" value="Genomic_DNA"/>
</dbReference>
<keyword evidence="6 10" id="KW-0653">Protein transport</keyword>
<sequence length="107" mass="11055">MFGIILALHILVCVCLVFIVLIQQSRGAGLSSVFGGGGGGESLFGGRGAAPFLVKATTVLAIMFMLTSLVLTIVSARGGRERPAVEKLVEPSTGMELPIPTVPDSIE</sequence>
<evidence type="ECO:0000256" key="4">
    <source>
        <dbReference type="ARBA" id="ARBA00022475"/>
    </source>
</evidence>
<dbReference type="InterPro" id="IPR004692">
    <property type="entry name" value="SecG"/>
</dbReference>
<comment type="subcellular location">
    <subcellularLocation>
        <location evidence="1 10">Cell membrane</location>
        <topology evidence="1 10">Multi-pass membrane protein</topology>
    </subcellularLocation>
</comment>
<dbReference type="GO" id="GO:0043952">
    <property type="term" value="P:protein transport by the Sec complex"/>
    <property type="evidence" value="ECO:0007669"/>
    <property type="project" value="TreeGrafter"/>
</dbReference>